<dbReference type="SUPFAM" id="SSF51735">
    <property type="entry name" value="NAD(P)-binding Rossmann-fold domains"/>
    <property type="match status" value="1"/>
</dbReference>
<evidence type="ECO:0000256" key="3">
    <source>
        <dbReference type="SAM" id="MobiDB-lite"/>
    </source>
</evidence>
<sequence>MGRANYDYEGETVLVTGGSSGIGREIATGFAEAGAAIVVADVREEPRDHGEATPTHEVVRERGGDAAFVGTDVSDPEQVEAAVDAAREFGGVDVMVNNAGVHVTESIRSVDPETFDRVHAVNVRGTFFGCQAAANDMIDRGAGGVVLNMASISSTGAKPRQVTYESTKGAVRMITLSATVELAEHDVRVNAIAPGRIATEFGPLNAEETERSGGEGLKPIPAGRAGRPEDVAGAALYLACEDADYVTGELLYVDGGYSAI</sequence>
<dbReference type="Pfam" id="PF13561">
    <property type="entry name" value="adh_short_C2"/>
    <property type="match status" value="1"/>
</dbReference>
<accession>A0A7D5KL72</accession>
<dbReference type="GeneID" id="56028531"/>
<dbReference type="GO" id="GO:0016616">
    <property type="term" value="F:oxidoreductase activity, acting on the CH-OH group of donors, NAD or NADP as acceptor"/>
    <property type="evidence" value="ECO:0007669"/>
    <property type="project" value="TreeGrafter"/>
</dbReference>
<dbReference type="FunFam" id="3.40.50.720:FF:000084">
    <property type="entry name" value="Short-chain dehydrogenase reductase"/>
    <property type="match status" value="1"/>
</dbReference>
<dbReference type="PRINTS" id="PR00081">
    <property type="entry name" value="GDHRDH"/>
</dbReference>
<evidence type="ECO:0000313" key="4">
    <source>
        <dbReference type="EMBL" id="QLG27275.1"/>
    </source>
</evidence>
<feature type="region of interest" description="Disordered" evidence="3">
    <location>
        <begin position="206"/>
        <end position="225"/>
    </location>
</feature>
<proteinExistence type="inferred from homology"/>
<dbReference type="RefSeq" id="WP_179168850.1">
    <property type="nucleotide sequence ID" value="NZ_CP058529.1"/>
</dbReference>
<dbReference type="NCBIfam" id="NF005559">
    <property type="entry name" value="PRK07231.1"/>
    <property type="match status" value="1"/>
</dbReference>
<comment type="similarity">
    <text evidence="1">Belongs to the short-chain dehydrogenases/reductases (SDR) family.</text>
</comment>
<dbReference type="InterPro" id="IPR002347">
    <property type="entry name" value="SDR_fam"/>
</dbReference>
<keyword evidence="5" id="KW-1185">Reference proteome</keyword>
<dbReference type="PANTHER" id="PTHR42760:SF115">
    <property type="entry name" value="3-OXOACYL-[ACYL-CARRIER-PROTEIN] REDUCTASE FABG"/>
    <property type="match status" value="1"/>
</dbReference>
<reference evidence="4 5" key="1">
    <citation type="submission" date="2020-07" db="EMBL/GenBank/DDBJ databases">
        <title>Gai3-2, isolated from salt lake.</title>
        <authorList>
            <person name="Cui H."/>
            <person name="Shi X."/>
        </authorList>
    </citation>
    <scope>NUCLEOTIDE SEQUENCE [LARGE SCALE GENOMIC DNA]</scope>
    <source>
        <strain evidence="4 5">Gai3-2</strain>
    </source>
</reference>
<evidence type="ECO:0000256" key="1">
    <source>
        <dbReference type="ARBA" id="ARBA00006484"/>
    </source>
</evidence>
<protein>
    <submittedName>
        <fullName evidence="4">SDR family oxidoreductase</fullName>
    </submittedName>
</protein>
<name>A0A7D5KL72_9EURY</name>
<dbReference type="OrthoDB" id="24596at2157"/>
<evidence type="ECO:0000256" key="2">
    <source>
        <dbReference type="ARBA" id="ARBA00023002"/>
    </source>
</evidence>
<dbReference type="Proteomes" id="UP000509750">
    <property type="component" value="Chromosome"/>
</dbReference>
<organism evidence="4 5">
    <name type="scientific">Halorarum halophilum</name>
    <dbReference type="NCBI Taxonomy" id="2743090"/>
    <lineage>
        <taxon>Archaea</taxon>
        <taxon>Methanobacteriati</taxon>
        <taxon>Methanobacteriota</taxon>
        <taxon>Stenosarchaea group</taxon>
        <taxon>Halobacteria</taxon>
        <taxon>Halobacteriales</taxon>
        <taxon>Haloferacaceae</taxon>
        <taxon>Halorarum</taxon>
    </lineage>
</organism>
<dbReference type="KEGG" id="halg:HUG10_06820"/>
<dbReference type="InterPro" id="IPR036291">
    <property type="entry name" value="NAD(P)-bd_dom_sf"/>
</dbReference>
<keyword evidence="2" id="KW-0560">Oxidoreductase</keyword>
<dbReference type="PRINTS" id="PR00080">
    <property type="entry name" value="SDRFAMILY"/>
</dbReference>
<dbReference type="AlphaFoldDB" id="A0A7D5KL72"/>
<dbReference type="EMBL" id="CP058529">
    <property type="protein sequence ID" value="QLG27275.1"/>
    <property type="molecule type" value="Genomic_DNA"/>
</dbReference>
<dbReference type="Gene3D" id="3.40.50.720">
    <property type="entry name" value="NAD(P)-binding Rossmann-like Domain"/>
    <property type="match status" value="1"/>
</dbReference>
<dbReference type="PANTHER" id="PTHR42760">
    <property type="entry name" value="SHORT-CHAIN DEHYDROGENASES/REDUCTASES FAMILY MEMBER"/>
    <property type="match status" value="1"/>
</dbReference>
<dbReference type="CDD" id="cd05233">
    <property type="entry name" value="SDR_c"/>
    <property type="match status" value="1"/>
</dbReference>
<evidence type="ECO:0000313" key="5">
    <source>
        <dbReference type="Proteomes" id="UP000509750"/>
    </source>
</evidence>
<gene>
    <name evidence="4" type="ORF">HUG10_06820</name>
</gene>